<comment type="cofactor">
    <cofactor evidence="1 4">
        <name>pyridoxal 5'-phosphate</name>
        <dbReference type="ChEBI" id="CHEBI:597326"/>
    </cofactor>
</comment>
<protein>
    <submittedName>
        <fullName evidence="6">Aminotransferase class I/II-fold pyridoxal phosphate-dependent enzyme</fullName>
    </submittedName>
</protein>
<comment type="similarity">
    <text evidence="4">Belongs to the class-II pyridoxal-phosphate-dependent aminotransferase family.</text>
</comment>
<evidence type="ECO:0000313" key="6">
    <source>
        <dbReference type="EMBL" id="MDC7683732.1"/>
    </source>
</evidence>
<evidence type="ECO:0000259" key="5">
    <source>
        <dbReference type="Pfam" id="PF00155"/>
    </source>
</evidence>
<sequence>MAPPPADTAYRHNTLDMFMFGIGREFEEIDEFNAWKAAVNADNVYPFEAVRAEAQRPHLSLRRETGEQFDALSFANFNYLGLGYHPEVIKAAQNAIGRYGIGAFATPTLAGTLAIHKELEQALVDFYGLPDRGITLFSSGYGANVGSIQALVQRGHHVVMDQLVHMSILDGAKTSGAKLHFFEHNDADSLEAILKPLSGQGNRILVCAEGVYSADGDFGRLAQLTEVAHRHGAHILVDEAHSVMLCGKKGRGVCDQAGVIDQVDFIIATLSKGFAGVGGALIASRKVTEYVNWYARCRLFSTAMDPGTAGGLIKVIELGSGSEGDNLRARLHHNSQRLRDALSPHVDLGASESWIVPVIYGPDHMTFEIVDHLQRHGLDVSLMQFPSTPKDKARLRLFANAAHSDADIDFAVTTILDAARRFNFLKADA</sequence>
<dbReference type="InterPro" id="IPR050087">
    <property type="entry name" value="AON_synthase_class-II"/>
</dbReference>
<evidence type="ECO:0000256" key="2">
    <source>
        <dbReference type="ARBA" id="ARBA00022679"/>
    </source>
</evidence>
<gene>
    <name evidence="6" type="ORF">PQU92_10625</name>
</gene>
<evidence type="ECO:0000256" key="1">
    <source>
        <dbReference type="ARBA" id="ARBA00001933"/>
    </source>
</evidence>
<reference evidence="6 7" key="1">
    <citation type="submission" date="2023-01" db="EMBL/GenBank/DDBJ databases">
        <title>Novel species of the genus Asticcacaulis isolated from rivers.</title>
        <authorList>
            <person name="Lu H."/>
        </authorList>
    </citation>
    <scope>NUCLEOTIDE SEQUENCE [LARGE SCALE GENOMIC DNA]</scope>
    <source>
        <strain evidence="6 7">BYS171W</strain>
    </source>
</reference>
<dbReference type="Proteomes" id="UP001214854">
    <property type="component" value="Unassembled WGS sequence"/>
</dbReference>
<dbReference type="InterPro" id="IPR015422">
    <property type="entry name" value="PyrdxlP-dep_Trfase_small"/>
</dbReference>
<proteinExistence type="inferred from homology"/>
<dbReference type="InterPro" id="IPR015421">
    <property type="entry name" value="PyrdxlP-dep_Trfase_major"/>
</dbReference>
<dbReference type="InterPro" id="IPR015424">
    <property type="entry name" value="PyrdxlP-dep_Trfase"/>
</dbReference>
<dbReference type="EMBL" id="JAQQKX010000008">
    <property type="protein sequence ID" value="MDC7683732.1"/>
    <property type="molecule type" value="Genomic_DNA"/>
</dbReference>
<feature type="domain" description="Aminotransferase class I/classII large" evidence="5">
    <location>
        <begin position="78"/>
        <end position="415"/>
    </location>
</feature>
<dbReference type="Gene3D" id="3.90.1150.10">
    <property type="entry name" value="Aspartate Aminotransferase, domain 1"/>
    <property type="match status" value="1"/>
</dbReference>
<dbReference type="GO" id="GO:0008483">
    <property type="term" value="F:transaminase activity"/>
    <property type="evidence" value="ECO:0007669"/>
    <property type="project" value="UniProtKB-KW"/>
</dbReference>
<dbReference type="SUPFAM" id="SSF53383">
    <property type="entry name" value="PLP-dependent transferases"/>
    <property type="match status" value="1"/>
</dbReference>
<evidence type="ECO:0000313" key="7">
    <source>
        <dbReference type="Proteomes" id="UP001214854"/>
    </source>
</evidence>
<dbReference type="RefSeq" id="WP_272748197.1">
    <property type="nucleotide sequence ID" value="NZ_JAQQKX010000008.1"/>
</dbReference>
<dbReference type="InterPro" id="IPR004839">
    <property type="entry name" value="Aminotransferase_I/II_large"/>
</dbReference>
<dbReference type="PANTHER" id="PTHR13693">
    <property type="entry name" value="CLASS II AMINOTRANSFERASE/8-AMINO-7-OXONONANOATE SYNTHASE"/>
    <property type="match status" value="1"/>
</dbReference>
<dbReference type="Pfam" id="PF00155">
    <property type="entry name" value="Aminotran_1_2"/>
    <property type="match status" value="1"/>
</dbReference>
<evidence type="ECO:0000256" key="3">
    <source>
        <dbReference type="ARBA" id="ARBA00022898"/>
    </source>
</evidence>
<dbReference type="InterPro" id="IPR001917">
    <property type="entry name" value="Aminotrans_II_pyridoxalP_BS"/>
</dbReference>
<keyword evidence="3 4" id="KW-0663">Pyridoxal phosphate</keyword>
<name>A0ABT5HUH7_9CAUL</name>
<accession>A0ABT5HUH7</accession>
<keyword evidence="2" id="KW-0808">Transferase</keyword>
<evidence type="ECO:0000256" key="4">
    <source>
        <dbReference type="RuleBase" id="RU003693"/>
    </source>
</evidence>
<organism evidence="6 7">
    <name type="scientific">Asticcacaulis aquaticus</name>
    <dbReference type="NCBI Taxonomy" id="2984212"/>
    <lineage>
        <taxon>Bacteria</taxon>
        <taxon>Pseudomonadati</taxon>
        <taxon>Pseudomonadota</taxon>
        <taxon>Alphaproteobacteria</taxon>
        <taxon>Caulobacterales</taxon>
        <taxon>Caulobacteraceae</taxon>
        <taxon>Asticcacaulis</taxon>
    </lineage>
</organism>
<dbReference type="Gene3D" id="3.40.640.10">
    <property type="entry name" value="Type I PLP-dependent aspartate aminotransferase-like (Major domain)"/>
    <property type="match status" value="1"/>
</dbReference>
<keyword evidence="7" id="KW-1185">Reference proteome</keyword>
<keyword evidence="6" id="KW-0032">Aminotransferase</keyword>
<comment type="caution">
    <text evidence="6">The sequence shown here is derived from an EMBL/GenBank/DDBJ whole genome shotgun (WGS) entry which is preliminary data.</text>
</comment>
<dbReference type="PROSITE" id="PS00599">
    <property type="entry name" value="AA_TRANSFER_CLASS_2"/>
    <property type="match status" value="1"/>
</dbReference>